<organism evidence="1 2">
    <name type="scientific">Eleutherodactylus coqui</name>
    <name type="common">Puerto Rican coqui</name>
    <dbReference type="NCBI Taxonomy" id="57060"/>
    <lineage>
        <taxon>Eukaryota</taxon>
        <taxon>Metazoa</taxon>
        <taxon>Chordata</taxon>
        <taxon>Craniata</taxon>
        <taxon>Vertebrata</taxon>
        <taxon>Euteleostomi</taxon>
        <taxon>Amphibia</taxon>
        <taxon>Batrachia</taxon>
        <taxon>Anura</taxon>
        <taxon>Neobatrachia</taxon>
        <taxon>Hyloidea</taxon>
        <taxon>Eleutherodactylidae</taxon>
        <taxon>Eleutherodactylinae</taxon>
        <taxon>Eleutherodactylus</taxon>
        <taxon>Eleutherodactylus</taxon>
    </lineage>
</organism>
<gene>
    <name evidence="1" type="ORF">GDO78_021526</name>
</gene>
<dbReference type="Proteomes" id="UP000770717">
    <property type="component" value="Unassembled WGS sequence"/>
</dbReference>
<evidence type="ECO:0000313" key="2">
    <source>
        <dbReference type="Proteomes" id="UP000770717"/>
    </source>
</evidence>
<sequence>MQLPVNLREEQQKVEVPAKVICNSPLMWHCSSLHTVTVRSQRFYTFTSLSCPLSRLPSSWSLRVRLKSESMDVKFPAVSCRGEALQHQGHIQYMLQRFKLLSSSFINAKS</sequence>
<accession>A0A8J6JUM9</accession>
<comment type="caution">
    <text evidence="1">The sequence shown here is derived from an EMBL/GenBank/DDBJ whole genome shotgun (WGS) entry which is preliminary data.</text>
</comment>
<protein>
    <submittedName>
        <fullName evidence="1">Uncharacterized protein</fullName>
    </submittedName>
</protein>
<proteinExistence type="predicted"/>
<evidence type="ECO:0000313" key="1">
    <source>
        <dbReference type="EMBL" id="KAG9472053.1"/>
    </source>
</evidence>
<name>A0A8J6JUM9_ELECQ</name>
<reference evidence="1" key="1">
    <citation type="thesis" date="2020" institute="ProQuest LLC" country="789 East Eisenhower Parkway, Ann Arbor, MI, USA">
        <title>Comparative Genomics and Chromosome Evolution.</title>
        <authorList>
            <person name="Mudd A.B."/>
        </authorList>
    </citation>
    <scope>NUCLEOTIDE SEQUENCE</scope>
    <source>
        <strain evidence="1">HN-11 Male</strain>
        <tissue evidence="1">Kidney and liver</tissue>
    </source>
</reference>
<keyword evidence="2" id="KW-1185">Reference proteome</keyword>
<dbReference type="AlphaFoldDB" id="A0A8J6JUM9"/>
<dbReference type="EMBL" id="WNTK01000078">
    <property type="protein sequence ID" value="KAG9472053.1"/>
    <property type="molecule type" value="Genomic_DNA"/>
</dbReference>